<dbReference type="OrthoDB" id="9802328at2"/>
<dbReference type="Gene3D" id="3.90.1150.10">
    <property type="entry name" value="Aspartate Aminotransferase, domain 1"/>
    <property type="match status" value="1"/>
</dbReference>
<dbReference type="InterPro" id="IPR004838">
    <property type="entry name" value="NHTrfase_class1_PyrdxlP-BS"/>
</dbReference>
<dbReference type="InterPro" id="IPR015422">
    <property type="entry name" value="PyrdxlP-dep_Trfase_small"/>
</dbReference>
<reference evidence="6 7" key="1">
    <citation type="submission" date="2015-12" db="EMBL/GenBank/DDBJ databases">
        <title>Draft genome sequence of the thermoanaerobe Thermotalea metallivorans, an isolate from the runoff channel of the Great Artesian Basin, Australia.</title>
        <authorList>
            <person name="Patel B.K."/>
        </authorList>
    </citation>
    <scope>NUCLEOTIDE SEQUENCE [LARGE SCALE GENOMIC DNA]</scope>
    <source>
        <strain evidence="6 7">B2-1</strain>
    </source>
</reference>
<accession>A0A140L791</accession>
<dbReference type="EMBL" id="LOEE01000027">
    <property type="protein sequence ID" value="KXG76416.1"/>
    <property type="molecule type" value="Genomic_DNA"/>
</dbReference>
<dbReference type="PANTHER" id="PTHR42832">
    <property type="entry name" value="AMINO ACID AMINOTRANSFERASE"/>
    <property type="match status" value="1"/>
</dbReference>
<evidence type="ECO:0000313" key="7">
    <source>
        <dbReference type="Proteomes" id="UP000070456"/>
    </source>
</evidence>
<dbReference type="CDD" id="cd00609">
    <property type="entry name" value="AAT_like"/>
    <property type="match status" value="1"/>
</dbReference>
<dbReference type="GO" id="GO:0008483">
    <property type="term" value="F:transaminase activity"/>
    <property type="evidence" value="ECO:0007669"/>
    <property type="project" value="UniProtKB-KW"/>
</dbReference>
<keyword evidence="3 4" id="KW-0808">Transferase</keyword>
<sequence>MNFIQNKIAARLGGKNFDTSKKNYKFMKIKKAKAEAMAQWPHLPLIDLGIGEPDLPADPLVVHTLSQEAGRPENRWYADNGIPAFQEAAARYLLHVYHVAEIDPYREILHGIGAKAILAMLPLCFINPGEIALTTVPGYPVIAANTRHLGGEVYHLPLYKENHFYPDFSRIPRAVLEKAKLLYINYPNNPTGQVATRAFYENVVDFAYKNGIIVISDASYGPITFDDCQPLSFLSVDGAKEVGVEIHSLSKAFNMTGWRLAFIAGNAKIIEAYGHVKNNIDSGQFIAIQKAGICALDHPEIIRKNCERYSRRHDLLVKALREVGFQAEKPKGTFYCYVPIPKGTKSGISFQNAEEVSEYLIQRALISTVPWDDAGSFLRLSVTFEAKDEQEEKEVMKELKKRLLQLALVF</sequence>
<protein>
    <recommendedName>
        <fullName evidence="4">Aminotransferase</fullName>
        <ecNumber evidence="4">2.6.1.-</ecNumber>
    </recommendedName>
</protein>
<dbReference type="Pfam" id="PF00155">
    <property type="entry name" value="Aminotran_1_2"/>
    <property type="match status" value="1"/>
</dbReference>
<dbReference type="InterPro" id="IPR050881">
    <property type="entry name" value="LL-DAP_aminotransferase"/>
</dbReference>
<comment type="cofactor">
    <cofactor evidence="1 4">
        <name>pyridoxal 5'-phosphate</name>
        <dbReference type="ChEBI" id="CHEBI:597326"/>
    </cofactor>
</comment>
<dbReference type="RefSeq" id="WP_068555323.1">
    <property type="nucleotide sequence ID" value="NZ_LOEE01000027.1"/>
</dbReference>
<proteinExistence type="inferred from homology"/>
<dbReference type="EC" id="2.6.1.-" evidence="4"/>
<dbReference type="InterPro" id="IPR015421">
    <property type="entry name" value="PyrdxlP-dep_Trfase_major"/>
</dbReference>
<dbReference type="PANTHER" id="PTHR42832:SF3">
    <property type="entry name" value="L-GLUTAMINE--4-(METHYLSULFANYL)-2-OXOBUTANOATE AMINOTRANSFERASE"/>
    <property type="match status" value="1"/>
</dbReference>
<feature type="domain" description="Aminotransferase class I/classII large" evidence="5">
    <location>
        <begin position="45"/>
        <end position="382"/>
    </location>
</feature>
<dbReference type="Proteomes" id="UP000070456">
    <property type="component" value="Unassembled WGS sequence"/>
</dbReference>
<gene>
    <name evidence="6" type="primary">dapL</name>
    <name evidence="6" type="ORF">AN619_09470</name>
</gene>
<dbReference type="PROSITE" id="PS00105">
    <property type="entry name" value="AA_TRANSFER_CLASS_1"/>
    <property type="match status" value="1"/>
</dbReference>
<dbReference type="NCBIfam" id="NF004937">
    <property type="entry name" value="PRK06290.1"/>
    <property type="match status" value="1"/>
</dbReference>
<evidence type="ECO:0000259" key="5">
    <source>
        <dbReference type="Pfam" id="PF00155"/>
    </source>
</evidence>
<dbReference type="Gene3D" id="3.40.640.10">
    <property type="entry name" value="Type I PLP-dependent aspartate aminotransferase-like (Major domain)"/>
    <property type="match status" value="1"/>
</dbReference>
<evidence type="ECO:0000256" key="2">
    <source>
        <dbReference type="ARBA" id="ARBA00022576"/>
    </source>
</evidence>
<keyword evidence="2 4" id="KW-0032">Aminotransferase</keyword>
<comment type="caution">
    <text evidence="6">The sequence shown here is derived from an EMBL/GenBank/DDBJ whole genome shotgun (WGS) entry which is preliminary data.</text>
</comment>
<dbReference type="InterPro" id="IPR015424">
    <property type="entry name" value="PyrdxlP-dep_Trfase"/>
</dbReference>
<organism evidence="6 7">
    <name type="scientific">Thermotalea metallivorans</name>
    <dbReference type="NCBI Taxonomy" id="520762"/>
    <lineage>
        <taxon>Bacteria</taxon>
        <taxon>Bacillati</taxon>
        <taxon>Bacillota</taxon>
        <taxon>Clostridia</taxon>
        <taxon>Peptostreptococcales</taxon>
        <taxon>Thermotaleaceae</taxon>
        <taxon>Thermotalea</taxon>
    </lineage>
</organism>
<evidence type="ECO:0000256" key="3">
    <source>
        <dbReference type="ARBA" id="ARBA00022679"/>
    </source>
</evidence>
<evidence type="ECO:0000313" key="6">
    <source>
        <dbReference type="EMBL" id="KXG76416.1"/>
    </source>
</evidence>
<comment type="similarity">
    <text evidence="4">Belongs to the class-I pyridoxal-phosphate-dependent aminotransferase family.</text>
</comment>
<evidence type="ECO:0000256" key="4">
    <source>
        <dbReference type="RuleBase" id="RU000481"/>
    </source>
</evidence>
<keyword evidence="7" id="KW-1185">Reference proteome</keyword>
<dbReference type="InterPro" id="IPR004839">
    <property type="entry name" value="Aminotransferase_I/II_large"/>
</dbReference>
<name>A0A140L791_9FIRM</name>
<evidence type="ECO:0000256" key="1">
    <source>
        <dbReference type="ARBA" id="ARBA00001933"/>
    </source>
</evidence>
<dbReference type="PATRIC" id="fig|520762.4.peg.1057"/>
<dbReference type="SUPFAM" id="SSF53383">
    <property type="entry name" value="PLP-dependent transferases"/>
    <property type="match status" value="1"/>
</dbReference>
<dbReference type="AlphaFoldDB" id="A0A140L791"/>
<dbReference type="GO" id="GO:0030170">
    <property type="term" value="F:pyridoxal phosphate binding"/>
    <property type="evidence" value="ECO:0007669"/>
    <property type="project" value="InterPro"/>
</dbReference>
<dbReference type="STRING" id="520762.AN619_09470"/>